<feature type="transmembrane region" description="Helical" evidence="1">
    <location>
        <begin position="6"/>
        <end position="24"/>
    </location>
</feature>
<proteinExistence type="predicted"/>
<name>A0ABQ8JGV8_DERPT</name>
<accession>A0ABQ8JGV8</accession>
<evidence type="ECO:0000313" key="3">
    <source>
        <dbReference type="Proteomes" id="UP000887458"/>
    </source>
</evidence>
<reference evidence="2 3" key="2">
    <citation type="journal article" date="2022" name="Mol. Biol. Evol.">
        <title>Comparative Genomics Reveals Insights into the Divergent Evolution of Astigmatic Mites and Household Pest Adaptations.</title>
        <authorList>
            <person name="Xiong Q."/>
            <person name="Wan A.T."/>
            <person name="Liu X."/>
            <person name="Fung C.S."/>
            <person name="Xiao X."/>
            <person name="Malainual N."/>
            <person name="Hou J."/>
            <person name="Wang L."/>
            <person name="Wang M."/>
            <person name="Yang K.Y."/>
            <person name="Cui Y."/>
            <person name="Leung E.L."/>
            <person name="Nong W."/>
            <person name="Shin S.K."/>
            <person name="Au S.W."/>
            <person name="Jeong K.Y."/>
            <person name="Chew F.T."/>
            <person name="Hui J.H."/>
            <person name="Leung T.F."/>
            <person name="Tungtrongchitr A."/>
            <person name="Zhong N."/>
            <person name="Liu Z."/>
            <person name="Tsui S.K."/>
        </authorList>
    </citation>
    <scope>NUCLEOTIDE SEQUENCE [LARGE SCALE GENOMIC DNA]</scope>
    <source>
        <strain evidence="2">Derp</strain>
    </source>
</reference>
<organism evidence="2 3">
    <name type="scientific">Dermatophagoides pteronyssinus</name>
    <name type="common">European house dust mite</name>
    <dbReference type="NCBI Taxonomy" id="6956"/>
    <lineage>
        <taxon>Eukaryota</taxon>
        <taxon>Metazoa</taxon>
        <taxon>Ecdysozoa</taxon>
        <taxon>Arthropoda</taxon>
        <taxon>Chelicerata</taxon>
        <taxon>Arachnida</taxon>
        <taxon>Acari</taxon>
        <taxon>Acariformes</taxon>
        <taxon>Sarcoptiformes</taxon>
        <taxon>Astigmata</taxon>
        <taxon>Psoroptidia</taxon>
        <taxon>Analgoidea</taxon>
        <taxon>Pyroglyphidae</taxon>
        <taxon>Dermatophagoidinae</taxon>
        <taxon>Dermatophagoides</taxon>
    </lineage>
</organism>
<reference evidence="2 3" key="1">
    <citation type="journal article" date="2018" name="J. Allergy Clin. Immunol.">
        <title>High-quality assembly of Dermatophagoides pteronyssinus genome and transcriptome reveals a wide range of novel allergens.</title>
        <authorList>
            <person name="Liu X.Y."/>
            <person name="Yang K.Y."/>
            <person name="Wang M.Q."/>
            <person name="Kwok J.S."/>
            <person name="Zeng X."/>
            <person name="Yang Z."/>
            <person name="Xiao X.J."/>
            <person name="Lau C.P."/>
            <person name="Li Y."/>
            <person name="Huang Z.M."/>
            <person name="Ba J.G."/>
            <person name="Yim A.K."/>
            <person name="Ouyang C.Y."/>
            <person name="Ngai S.M."/>
            <person name="Chan T.F."/>
            <person name="Leung E.L."/>
            <person name="Liu L."/>
            <person name="Liu Z.G."/>
            <person name="Tsui S.K."/>
        </authorList>
    </citation>
    <scope>NUCLEOTIDE SEQUENCE [LARGE SCALE GENOMIC DNA]</scope>
    <source>
        <strain evidence="2">Derp</strain>
    </source>
</reference>
<keyword evidence="1" id="KW-0812">Transmembrane</keyword>
<dbReference type="EMBL" id="NJHN03000037">
    <property type="protein sequence ID" value="KAH9421814.1"/>
    <property type="molecule type" value="Genomic_DNA"/>
</dbReference>
<evidence type="ECO:0000256" key="1">
    <source>
        <dbReference type="SAM" id="Phobius"/>
    </source>
</evidence>
<sequence length="246" mass="26866">MAYLSYNSIILFFVSVFLFIINDVNGHKWKRGGYGNIVSTSYLNDCDGGCYGAHSTGIDSGYSSTNYHHSSSSQTYSTEKKISNHVIETKPVISVPATIVRKTYAVQPTVVKKTYYTQPTHSYYRQDTGCDINPCGGGSQIIKIIKKTRTYTGDNGCGYDDCNNYNNGYINTGYVQPVVVKKVTRIITQPQTVKVVKVIDDGIVGHSGGGGYSGTGSAWNGNSGGGGINRGNYQADCKYDCNKWRK</sequence>
<keyword evidence="1" id="KW-0472">Membrane</keyword>
<comment type="caution">
    <text evidence="2">The sequence shown here is derived from an EMBL/GenBank/DDBJ whole genome shotgun (WGS) entry which is preliminary data.</text>
</comment>
<protein>
    <submittedName>
        <fullName evidence="2">Uncharacterized protein</fullName>
    </submittedName>
</protein>
<gene>
    <name evidence="2" type="ORF">DERP_002102</name>
</gene>
<evidence type="ECO:0000313" key="2">
    <source>
        <dbReference type="EMBL" id="KAH9421814.1"/>
    </source>
</evidence>
<keyword evidence="3" id="KW-1185">Reference proteome</keyword>
<keyword evidence="1" id="KW-1133">Transmembrane helix</keyword>
<dbReference type="Proteomes" id="UP000887458">
    <property type="component" value="Unassembled WGS sequence"/>
</dbReference>